<protein>
    <recommendedName>
        <fullName evidence="2">Anosmin-1 cysteine rich domain-containing protein</fullName>
    </recommendedName>
</protein>
<gene>
    <name evidence="3" type="ORF">DUI87_15924</name>
</gene>
<dbReference type="AlphaFoldDB" id="A0A3M0K0J9"/>
<dbReference type="OrthoDB" id="8928662at2759"/>
<name>A0A3M0K0J9_HIRRU</name>
<reference evidence="3 4" key="1">
    <citation type="submission" date="2018-07" db="EMBL/GenBank/DDBJ databases">
        <title>A high quality draft genome assembly of the barn swallow (H. rustica rustica).</title>
        <authorList>
            <person name="Formenti G."/>
            <person name="Chiara M."/>
            <person name="Poveda L."/>
            <person name="Francoijs K.-J."/>
            <person name="Bonisoli-Alquati A."/>
            <person name="Canova L."/>
            <person name="Gianfranceschi L."/>
            <person name="Horner D.S."/>
            <person name="Saino N."/>
        </authorList>
    </citation>
    <scope>NUCLEOTIDE SEQUENCE [LARGE SCALE GENOMIC DNA]</scope>
    <source>
        <strain evidence="3">Chelidonia</strain>
        <tissue evidence="3">Blood</tissue>
    </source>
</reference>
<evidence type="ECO:0000259" key="2">
    <source>
        <dbReference type="Pfam" id="PF17869"/>
    </source>
</evidence>
<feature type="domain" description="Anosmin-1 cysteine rich" evidence="2">
    <location>
        <begin position="39"/>
        <end position="63"/>
    </location>
</feature>
<keyword evidence="1" id="KW-0732">Signal</keyword>
<dbReference type="PANTHER" id="PTHR33395">
    <property type="entry name" value="TRANSCRIPTASE, PUTATIVE-RELATED-RELATED"/>
    <property type="match status" value="1"/>
</dbReference>
<organism evidence="3 4">
    <name type="scientific">Hirundo rustica rustica</name>
    <dbReference type="NCBI Taxonomy" id="333673"/>
    <lineage>
        <taxon>Eukaryota</taxon>
        <taxon>Metazoa</taxon>
        <taxon>Chordata</taxon>
        <taxon>Craniata</taxon>
        <taxon>Vertebrata</taxon>
        <taxon>Euteleostomi</taxon>
        <taxon>Archelosauria</taxon>
        <taxon>Archosauria</taxon>
        <taxon>Dinosauria</taxon>
        <taxon>Saurischia</taxon>
        <taxon>Theropoda</taxon>
        <taxon>Coelurosauria</taxon>
        <taxon>Aves</taxon>
        <taxon>Neognathae</taxon>
        <taxon>Neoaves</taxon>
        <taxon>Telluraves</taxon>
        <taxon>Australaves</taxon>
        <taxon>Passeriformes</taxon>
        <taxon>Sylvioidea</taxon>
        <taxon>Hirundinidae</taxon>
        <taxon>Hirundo</taxon>
    </lineage>
</organism>
<proteinExistence type="predicted"/>
<dbReference type="PANTHER" id="PTHR33395:SF22">
    <property type="entry name" value="REVERSE TRANSCRIPTASE DOMAIN-CONTAINING PROTEIN"/>
    <property type="match status" value="1"/>
</dbReference>
<comment type="caution">
    <text evidence="3">The sequence shown here is derived from an EMBL/GenBank/DDBJ whole genome shotgun (WGS) entry which is preliminary data.</text>
</comment>
<dbReference type="STRING" id="333673.A0A3M0K0J9"/>
<dbReference type="GO" id="GO:0007508">
    <property type="term" value="P:larval heart development"/>
    <property type="evidence" value="ECO:0007669"/>
    <property type="project" value="TreeGrafter"/>
</dbReference>
<dbReference type="PROSITE" id="PS51257">
    <property type="entry name" value="PROKAR_LIPOPROTEIN"/>
    <property type="match status" value="1"/>
</dbReference>
<sequence>MVRRAPGVSLALLLWVTAACGSPDGPGAAARRQEEAFATARCTSRCLSLQITRISAFFKHFQVLTNIDEKPLRLFYSRRNTSSSLSVFSYERNYPPFSGLPPLSPSLSKYWGAQYWTYHSRIKSKNITYTSGIDEDVIIDFEAESCAVSLSMGWPPGHGKPGAGGEIAGYGLSEGSCPKGAGMGRAELGAGNRVSNSLRQGKSQTALVFEGLILEVCLAFPSWQIETPGNFNIQHFIQFEYLIFILNLSFFESILDTIPIGSSDAPFPFYHLKGTDPLGSRGPGELVDLKDHFCKAQEQCTPVSKKLGKVGKRPVWTNKELVSFLQKDKEKAELLNAFLASIFTDKTSLQESLTQESWVKECCKEDFPLVREDWFREDLDIHKSMGSDWVHPRVLRDLVNTISRPTVIIFERLGNQGRCLRTGRKQMSPQASEEARRKTWGTCQLVSLTSVFGKVGEHLTLKAISVHMDDK</sequence>
<keyword evidence="4" id="KW-1185">Reference proteome</keyword>
<evidence type="ECO:0000313" key="3">
    <source>
        <dbReference type="EMBL" id="RMC06488.1"/>
    </source>
</evidence>
<evidence type="ECO:0000256" key="1">
    <source>
        <dbReference type="SAM" id="SignalP"/>
    </source>
</evidence>
<evidence type="ECO:0000313" key="4">
    <source>
        <dbReference type="Proteomes" id="UP000269221"/>
    </source>
</evidence>
<dbReference type="InterPro" id="IPR040957">
    <property type="entry name" value="Anosmin-1_Cys_box"/>
</dbReference>
<feature type="chain" id="PRO_5018041356" description="Anosmin-1 cysteine rich domain-containing protein" evidence="1">
    <location>
        <begin position="22"/>
        <end position="471"/>
    </location>
</feature>
<feature type="signal peptide" evidence="1">
    <location>
        <begin position="1"/>
        <end position="21"/>
    </location>
</feature>
<dbReference type="Pfam" id="PF17869">
    <property type="entry name" value="Cys_box"/>
    <property type="match status" value="1"/>
</dbReference>
<dbReference type="GO" id="GO:0061343">
    <property type="term" value="P:cell adhesion involved in heart morphogenesis"/>
    <property type="evidence" value="ECO:0007669"/>
    <property type="project" value="TreeGrafter"/>
</dbReference>
<dbReference type="Proteomes" id="UP000269221">
    <property type="component" value="Unassembled WGS sequence"/>
</dbReference>
<dbReference type="EMBL" id="QRBI01000120">
    <property type="protein sequence ID" value="RMC06488.1"/>
    <property type="molecule type" value="Genomic_DNA"/>
</dbReference>
<dbReference type="GO" id="GO:0031012">
    <property type="term" value="C:extracellular matrix"/>
    <property type="evidence" value="ECO:0007669"/>
    <property type="project" value="TreeGrafter"/>
</dbReference>
<accession>A0A3M0K0J9</accession>